<dbReference type="Gene3D" id="1.20.990.10">
    <property type="entry name" value="NADPH-cytochrome p450 Reductase, Chain A, domain 3"/>
    <property type="match status" value="1"/>
</dbReference>
<dbReference type="SUPFAM" id="SSF48264">
    <property type="entry name" value="Cytochrome P450"/>
    <property type="match status" value="1"/>
</dbReference>
<dbReference type="PROSITE" id="PS51384">
    <property type="entry name" value="FAD_FR"/>
    <property type="match status" value="1"/>
</dbReference>
<dbReference type="PROSITE" id="PS50902">
    <property type="entry name" value="FLAVODOXIN_LIKE"/>
    <property type="match status" value="1"/>
</dbReference>
<dbReference type="InterPro" id="IPR001094">
    <property type="entry name" value="Flavdoxin-like"/>
</dbReference>
<protein>
    <recommendedName>
        <fullName evidence="13">Bifunctional cytochrome P450/NADPH--P450 reductase</fullName>
    </recommendedName>
    <domain>
        <recommendedName>
            <fullName evidence="13">Cytochrome P450</fullName>
            <ecNumber evidence="13">1.14.14.1</ecNumber>
        </recommendedName>
    </domain>
    <domain>
        <recommendedName>
            <fullName evidence="13">NADPH--cytochrome P450 reductase</fullName>
            <ecNumber evidence="13">1.6.2.4</ecNumber>
        </recommendedName>
    </domain>
</protein>
<sequence>MTTTEIREASEIPGPPPKPVIGNALDIPGDRTIQALMDLTRTYGPIMRLKTPVGDRYIVSGLEMVDDLCDDSRFDKLVGTAQKELRKTRPSDGLFTADTDDPMWSRAHNILLPNFSMQAMQGYLPMMIDIALQLMQKWERLNPGEQVDVTADMTRLTLDTIALCGFGYRFNSFYRNTQHPFVDAMMRTLTETQKRARLLPPLIRLRRKAQRQLMADNKYMEREVQNILDERRRAGNADEHQDLLSCMLTGVDKKTGLKLPDENIVGQCLTFLVAGHETTSGLLSFTIAYLIKHPDVVAKAQAEVDRVLGTDPGVMPSFQQVQGLTYVTQILNEILRLWPTAPGFTRYPYEDVVLGGYRIAKGSSLTALTPMLHRLPEVWGPDAEEFNPDHFRAEFRATLPPNAFKPFGSGQRACIGRQFAMQEAVLVLGMLLQRFDFVDHLGYELKIKEALTLKPEGLFIQLRPRPDRTTGTVVVAPNAAQAPAAKPKLRLAPVGDRHGTPLTVLFGSNLGTAEGIATRIAQDGADRGFAVTLGALDDHVADLPKEGGLVVVCASYNGMPPDNAERFCAWIRDAATPADMAAGAAYAVFGCGNMDWASTYQAIPTMLDEQLERHGGRRVVPRGEGDARSDFDGQYEAWYATLWPAMTEALGLETAAVGTAAAGPRLTVTMTNRQTTNPVVVSYRARPSTVRVNRELNRDGADRSTRHVEIALAPGTEYQTGDHLGVLPRNNVDLIRRVIARFKLDAGTYVTITPTGGSWTHLPLDEPAPLLGVLGSCVELQDVAGRSDIATLAASATDPAEREALQAITTLDDEGRARYRKTIAEPRVTVLDLLDAYPSCDLSFAQFLDMLPPLRPRYYSISSAPSESETCHITVGVLDVPARGRDGRFAGVCSTHLRSCETDSTVFTFVRRPTIPFRPPENPHTPMIMVGAGTGMAPFRGFLQERAGLRRRGVPVGESLLFFGCRTPEQDFLYSDELRAFERDGIVRLCMAFSRVADNRRYVQQAILDEQEDVRRLLDQGAHVYVCGNANTMAPAVRAALIEVHQGSDGTADTDGDAWLAGLRAEQRYLEDIWGESAVG</sequence>
<dbReference type="PANTHER" id="PTHR19384:SF17">
    <property type="entry name" value="NADPH--CYTOCHROME P450 REDUCTASE"/>
    <property type="match status" value="1"/>
</dbReference>
<dbReference type="CDD" id="cd11068">
    <property type="entry name" value="CYP120A1"/>
    <property type="match status" value="1"/>
</dbReference>
<dbReference type="EC" id="1.6.2.4" evidence="13"/>
<comment type="cofactor">
    <cofactor evidence="13">
        <name>heme</name>
        <dbReference type="ChEBI" id="CHEBI:30413"/>
    </cofactor>
</comment>
<feature type="domain" description="FAD-binding FR-type" evidence="16">
    <location>
        <begin position="683"/>
        <end position="920"/>
    </location>
</feature>
<keyword evidence="5 13" id="KW-0288">FMN</keyword>
<dbReference type="Gene3D" id="2.40.30.10">
    <property type="entry name" value="Translation factors"/>
    <property type="match status" value="1"/>
</dbReference>
<dbReference type="PIRSF" id="PIRSF000209">
    <property type="entry name" value="Bifunctional_P450_P450R"/>
    <property type="match status" value="1"/>
</dbReference>
<evidence type="ECO:0000256" key="11">
    <source>
        <dbReference type="ARBA" id="ARBA00023033"/>
    </source>
</evidence>
<dbReference type="InterPro" id="IPR023206">
    <property type="entry name" value="Bifunctional_P450_P450_red"/>
</dbReference>
<evidence type="ECO:0000256" key="14">
    <source>
        <dbReference type="SAM" id="MobiDB-lite"/>
    </source>
</evidence>
<dbReference type="InterPro" id="IPR036396">
    <property type="entry name" value="Cyt_P450_sf"/>
</dbReference>
<evidence type="ECO:0000256" key="2">
    <source>
        <dbReference type="ARBA" id="ARBA00022448"/>
    </source>
</evidence>
<dbReference type="Proteomes" id="UP001597182">
    <property type="component" value="Unassembled WGS sequence"/>
</dbReference>
<dbReference type="InterPro" id="IPR003097">
    <property type="entry name" value="CysJ-like_FAD-binding"/>
</dbReference>
<keyword evidence="9 13" id="KW-0560">Oxidoreductase</keyword>
<gene>
    <name evidence="17" type="ORF">ACFQ34_17250</name>
</gene>
<dbReference type="RefSeq" id="WP_346091523.1">
    <property type="nucleotide sequence ID" value="NZ_BAABKS010000029.1"/>
</dbReference>
<dbReference type="InterPro" id="IPR029039">
    <property type="entry name" value="Flavoprotein-like_sf"/>
</dbReference>
<feature type="domain" description="Flavodoxin-like" evidence="15">
    <location>
        <begin position="502"/>
        <end position="643"/>
    </location>
</feature>
<evidence type="ECO:0000313" key="18">
    <source>
        <dbReference type="Proteomes" id="UP001597182"/>
    </source>
</evidence>
<evidence type="ECO:0000256" key="9">
    <source>
        <dbReference type="ARBA" id="ARBA00023002"/>
    </source>
</evidence>
<evidence type="ECO:0000256" key="3">
    <source>
        <dbReference type="ARBA" id="ARBA00022617"/>
    </source>
</evidence>
<evidence type="ECO:0000259" key="15">
    <source>
        <dbReference type="PROSITE" id="PS50902"/>
    </source>
</evidence>
<evidence type="ECO:0000256" key="5">
    <source>
        <dbReference type="ARBA" id="ARBA00022643"/>
    </source>
</evidence>
<feature type="compositionally biased region" description="Basic and acidic residues" evidence="14">
    <location>
        <begin position="1"/>
        <end position="10"/>
    </location>
</feature>
<feature type="region of interest" description="Disordered" evidence="14">
    <location>
        <begin position="1"/>
        <end position="22"/>
    </location>
</feature>
<comment type="cofactor">
    <cofactor evidence="13">
        <name>FAD</name>
        <dbReference type="ChEBI" id="CHEBI:57692"/>
    </cofactor>
    <cofactor evidence="13">
        <name>FMN</name>
        <dbReference type="ChEBI" id="CHEBI:58210"/>
    </cofactor>
</comment>
<dbReference type="InterPro" id="IPR017927">
    <property type="entry name" value="FAD-bd_FR_type"/>
</dbReference>
<evidence type="ECO:0000256" key="7">
    <source>
        <dbReference type="ARBA" id="ARBA00022827"/>
    </source>
</evidence>
<dbReference type="CDD" id="cd06206">
    <property type="entry name" value="bifunctional_CYPOR"/>
    <property type="match status" value="1"/>
</dbReference>
<dbReference type="Pfam" id="PF00667">
    <property type="entry name" value="FAD_binding_1"/>
    <property type="match status" value="1"/>
</dbReference>
<evidence type="ECO:0000259" key="16">
    <source>
        <dbReference type="PROSITE" id="PS51384"/>
    </source>
</evidence>
<dbReference type="InterPro" id="IPR039261">
    <property type="entry name" value="FNR_nucleotide-bd"/>
</dbReference>
<comment type="caution">
    <text evidence="17">The sequence shown here is derived from an EMBL/GenBank/DDBJ whole genome shotgun (WGS) entry which is preliminary data.</text>
</comment>
<evidence type="ECO:0000256" key="13">
    <source>
        <dbReference type="PIRNR" id="PIRNR000209"/>
    </source>
</evidence>
<comment type="catalytic activity">
    <reaction evidence="13">
        <text>an organic molecule + reduced [NADPH--hemoprotein reductase] + O2 = an alcohol + oxidized [NADPH--hemoprotein reductase] + H2O + H(+)</text>
        <dbReference type="Rhea" id="RHEA:17149"/>
        <dbReference type="Rhea" id="RHEA-COMP:11964"/>
        <dbReference type="Rhea" id="RHEA-COMP:11965"/>
        <dbReference type="ChEBI" id="CHEBI:15377"/>
        <dbReference type="ChEBI" id="CHEBI:15378"/>
        <dbReference type="ChEBI" id="CHEBI:15379"/>
        <dbReference type="ChEBI" id="CHEBI:30879"/>
        <dbReference type="ChEBI" id="CHEBI:57618"/>
        <dbReference type="ChEBI" id="CHEBI:58210"/>
        <dbReference type="ChEBI" id="CHEBI:142491"/>
        <dbReference type="EC" id="1.14.14.1"/>
    </reaction>
</comment>
<dbReference type="EMBL" id="JBHTMB010000141">
    <property type="protein sequence ID" value="MFD1235040.1"/>
    <property type="molecule type" value="Genomic_DNA"/>
</dbReference>
<dbReference type="SUPFAM" id="SSF52218">
    <property type="entry name" value="Flavoproteins"/>
    <property type="match status" value="1"/>
</dbReference>
<dbReference type="PRINTS" id="PR00371">
    <property type="entry name" value="FPNCR"/>
</dbReference>
<dbReference type="SUPFAM" id="SSF63380">
    <property type="entry name" value="Riboflavin synthase domain-like"/>
    <property type="match status" value="1"/>
</dbReference>
<accession>A0ABW3VL35</accession>
<comment type="similarity">
    <text evidence="1 13">In the N-terminal section; belongs to the cytochrome P450 family.</text>
</comment>
<keyword evidence="4 13" id="KW-0285">Flavoprotein</keyword>
<dbReference type="PROSITE" id="PS00086">
    <property type="entry name" value="CYTOCHROME_P450"/>
    <property type="match status" value="1"/>
</dbReference>
<dbReference type="Gene3D" id="3.40.50.80">
    <property type="entry name" value="Nucleotide-binding domain of ferredoxin-NADP reductase (FNR) module"/>
    <property type="match status" value="1"/>
</dbReference>
<dbReference type="Pfam" id="PF00175">
    <property type="entry name" value="NAD_binding_1"/>
    <property type="match status" value="1"/>
</dbReference>
<dbReference type="InterPro" id="IPR017938">
    <property type="entry name" value="Riboflavin_synthase-like_b-brl"/>
</dbReference>
<dbReference type="InterPro" id="IPR001128">
    <property type="entry name" value="Cyt_P450"/>
</dbReference>
<dbReference type="PRINTS" id="PR00369">
    <property type="entry name" value="FLAVODOXIN"/>
</dbReference>
<dbReference type="Gene3D" id="3.40.50.360">
    <property type="match status" value="1"/>
</dbReference>
<keyword evidence="2 13" id="KW-0813">Transport</keyword>
<keyword evidence="6 13" id="KW-0479">Metal-binding</keyword>
<keyword evidence="8 13" id="KW-0521">NADP</keyword>
<name>A0ABW3VL35_9PSEU</name>
<dbReference type="Pfam" id="PF00258">
    <property type="entry name" value="Flavodoxin_1"/>
    <property type="match status" value="1"/>
</dbReference>
<evidence type="ECO:0000256" key="8">
    <source>
        <dbReference type="ARBA" id="ARBA00022857"/>
    </source>
</evidence>
<evidence type="ECO:0000256" key="1">
    <source>
        <dbReference type="ARBA" id="ARBA00010018"/>
    </source>
</evidence>
<dbReference type="SUPFAM" id="SSF52343">
    <property type="entry name" value="Ferredoxin reductase-like, C-terminal NADP-linked domain"/>
    <property type="match status" value="1"/>
</dbReference>
<keyword evidence="10 13" id="KW-0408">Iron</keyword>
<dbReference type="Gene3D" id="1.10.630.10">
    <property type="entry name" value="Cytochrome P450"/>
    <property type="match status" value="1"/>
</dbReference>
<comment type="catalytic activity">
    <reaction evidence="12 13">
        <text>2 oxidized [cytochrome P450] + NADPH = 2 reduced [cytochrome P450] + NADP(+) + H(+)</text>
        <dbReference type="Rhea" id="RHEA:24040"/>
        <dbReference type="Rhea" id="RHEA-COMP:14627"/>
        <dbReference type="Rhea" id="RHEA-COMP:14628"/>
        <dbReference type="ChEBI" id="CHEBI:15378"/>
        <dbReference type="ChEBI" id="CHEBI:55376"/>
        <dbReference type="ChEBI" id="CHEBI:57783"/>
        <dbReference type="ChEBI" id="CHEBI:58349"/>
        <dbReference type="ChEBI" id="CHEBI:60344"/>
        <dbReference type="EC" id="1.6.2.4"/>
    </reaction>
</comment>
<keyword evidence="7 13" id="KW-0274">FAD</keyword>
<reference evidence="18" key="1">
    <citation type="journal article" date="2019" name="Int. J. Syst. Evol. Microbiol.">
        <title>The Global Catalogue of Microorganisms (GCM) 10K type strain sequencing project: providing services to taxonomists for standard genome sequencing and annotation.</title>
        <authorList>
            <consortium name="The Broad Institute Genomics Platform"/>
            <consortium name="The Broad Institute Genome Sequencing Center for Infectious Disease"/>
            <person name="Wu L."/>
            <person name="Ma J."/>
        </authorList>
    </citation>
    <scope>NUCLEOTIDE SEQUENCE [LARGE SCALE GENOMIC DNA]</scope>
    <source>
        <strain evidence="18">CCUG 49018</strain>
    </source>
</reference>
<evidence type="ECO:0000256" key="12">
    <source>
        <dbReference type="ARBA" id="ARBA00049342"/>
    </source>
</evidence>
<evidence type="ECO:0000313" key="17">
    <source>
        <dbReference type="EMBL" id="MFD1235040.1"/>
    </source>
</evidence>
<dbReference type="InterPro" id="IPR008254">
    <property type="entry name" value="Flavodoxin/NO_synth"/>
</dbReference>
<organism evidence="17 18">
    <name type="scientific">Pseudonocardia benzenivorans</name>
    <dbReference type="NCBI Taxonomy" id="228005"/>
    <lineage>
        <taxon>Bacteria</taxon>
        <taxon>Bacillati</taxon>
        <taxon>Actinomycetota</taxon>
        <taxon>Actinomycetes</taxon>
        <taxon>Pseudonocardiales</taxon>
        <taxon>Pseudonocardiaceae</taxon>
        <taxon>Pseudonocardia</taxon>
    </lineage>
</organism>
<dbReference type="InterPro" id="IPR001709">
    <property type="entry name" value="Flavoprot_Pyr_Nucl_cyt_Rdtase"/>
</dbReference>
<dbReference type="EC" id="1.14.14.1" evidence="13"/>
<dbReference type="InterPro" id="IPR017972">
    <property type="entry name" value="Cyt_P450_CS"/>
</dbReference>
<dbReference type="PANTHER" id="PTHR19384">
    <property type="entry name" value="NITRIC OXIDE SYNTHASE-RELATED"/>
    <property type="match status" value="1"/>
</dbReference>
<dbReference type="Pfam" id="PF00067">
    <property type="entry name" value="p450"/>
    <property type="match status" value="1"/>
</dbReference>
<keyword evidence="11 13" id="KW-0503">Monooxygenase</keyword>
<dbReference type="InterPro" id="IPR023173">
    <property type="entry name" value="NADPH_Cyt_P450_Rdtase_alpha"/>
</dbReference>
<proteinExistence type="inferred from homology"/>
<evidence type="ECO:0000256" key="4">
    <source>
        <dbReference type="ARBA" id="ARBA00022630"/>
    </source>
</evidence>
<keyword evidence="13" id="KW-0249">Electron transport</keyword>
<keyword evidence="18" id="KW-1185">Reference proteome</keyword>
<keyword evidence="3 13" id="KW-0349">Heme</keyword>
<evidence type="ECO:0000256" key="10">
    <source>
        <dbReference type="ARBA" id="ARBA00023004"/>
    </source>
</evidence>
<evidence type="ECO:0000256" key="6">
    <source>
        <dbReference type="ARBA" id="ARBA00022723"/>
    </source>
</evidence>
<dbReference type="InterPro" id="IPR001433">
    <property type="entry name" value="OxRdtase_FAD/NAD-bd"/>
</dbReference>